<organism evidence="1 2">
    <name type="scientific">Reticulomyxa filosa</name>
    <dbReference type="NCBI Taxonomy" id="46433"/>
    <lineage>
        <taxon>Eukaryota</taxon>
        <taxon>Sar</taxon>
        <taxon>Rhizaria</taxon>
        <taxon>Retaria</taxon>
        <taxon>Foraminifera</taxon>
        <taxon>Monothalamids</taxon>
        <taxon>Reticulomyxidae</taxon>
        <taxon>Reticulomyxa</taxon>
    </lineage>
</organism>
<accession>X6PBV3</accession>
<evidence type="ECO:0000313" key="1">
    <source>
        <dbReference type="EMBL" id="ETO35152.1"/>
    </source>
</evidence>
<protein>
    <submittedName>
        <fullName evidence="1">Uncharacterized protein</fullName>
    </submittedName>
</protein>
<name>X6PBV3_RETFI</name>
<dbReference type="Proteomes" id="UP000023152">
    <property type="component" value="Unassembled WGS sequence"/>
</dbReference>
<reference evidence="1 2" key="1">
    <citation type="journal article" date="2013" name="Curr. Biol.">
        <title>The Genome of the Foraminiferan Reticulomyxa filosa.</title>
        <authorList>
            <person name="Glockner G."/>
            <person name="Hulsmann N."/>
            <person name="Schleicher M."/>
            <person name="Noegel A.A."/>
            <person name="Eichinger L."/>
            <person name="Gallinger C."/>
            <person name="Pawlowski J."/>
            <person name="Sierra R."/>
            <person name="Euteneuer U."/>
            <person name="Pillet L."/>
            <person name="Moustafa A."/>
            <person name="Platzer M."/>
            <person name="Groth M."/>
            <person name="Szafranski K."/>
            <person name="Schliwa M."/>
        </authorList>
    </citation>
    <scope>NUCLEOTIDE SEQUENCE [LARGE SCALE GENOMIC DNA]</scope>
</reference>
<dbReference type="AlphaFoldDB" id="X6PBV3"/>
<evidence type="ECO:0000313" key="2">
    <source>
        <dbReference type="Proteomes" id="UP000023152"/>
    </source>
</evidence>
<proteinExistence type="predicted"/>
<dbReference type="EMBL" id="ASPP01001905">
    <property type="protein sequence ID" value="ETO35152.1"/>
    <property type="molecule type" value="Genomic_DNA"/>
</dbReference>
<comment type="caution">
    <text evidence="1">The sequence shown here is derived from an EMBL/GenBank/DDBJ whole genome shotgun (WGS) entry which is preliminary data.</text>
</comment>
<sequence>MRNKVIENNQIIDNIEYNGHYVQLNFYLNHFQIFFLSSKILMNSSLLDSFFSSSNKLTQKMTYRNDRFLNEKIIFFKITQFLNIVDFIQAEVFKVYFLKNQKQENCFFNISRDNNITDQFFLD</sequence>
<keyword evidence="2" id="KW-1185">Reference proteome</keyword>
<gene>
    <name evidence="1" type="ORF">RFI_01921</name>
</gene>